<dbReference type="InterPro" id="IPR000215">
    <property type="entry name" value="Serpin_fam"/>
</dbReference>
<dbReference type="SUPFAM" id="SSF56574">
    <property type="entry name" value="Serpins"/>
    <property type="match status" value="1"/>
</dbReference>
<dbReference type="InterPro" id="IPR042178">
    <property type="entry name" value="Serpin_sf_1"/>
</dbReference>
<protein>
    <submittedName>
        <fullName evidence="3">Serpin family protein</fullName>
    </submittedName>
</protein>
<dbReference type="Gene3D" id="3.30.497.10">
    <property type="entry name" value="Antithrombin, subunit I, domain 2"/>
    <property type="match status" value="1"/>
</dbReference>
<dbReference type="Pfam" id="PF00079">
    <property type="entry name" value="Serpin"/>
    <property type="match status" value="1"/>
</dbReference>
<dbReference type="InterPro" id="IPR036186">
    <property type="entry name" value="Serpin_sf"/>
</dbReference>
<dbReference type="SMART" id="SM00093">
    <property type="entry name" value="SERPIN"/>
    <property type="match status" value="1"/>
</dbReference>
<sequence>MKKQLLRRMSLALSLILVTFLTGSLIRQPKEVQANVNYSPFTKQNTNNMNEKLVQANTNFGFKLFSQIFAKSADRNIFVSPASVAIALQMTYNGASGSTQQAMAQTLQLQGMSLAEINQSQLALMESLTKIDPKVRLDIANSLWLKQGFPFLPEFLQTTEKYYQAKATNLDFNNPNSVKIINDWVSQNTNSKIPTIIDSIDRSAVLFLINAIYFKGNWQKEFSKSATQEKPFTLLNGTRKQHPLMSQRGEYRYYENPQFQAVNLPYGSGRLSMFVFLPKPNVKLTDFNSNLTAENWQQWMKQFSSRDGEIVLPRFKLEYDITLNEALQALGMGVVFQNQANFSNMTPRDVQIDEVKHKTFVEVNEEGTEAAAVTSVGVRTTSIPIREEPPFKMVVDRPFFCAIRDNQTGTILFMGSIVDPK</sequence>
<organism evidence="3 4">
    <name type="scientific">Floridaenema aerugineum BLCC-F46</name>
    <dbReference type="NCBI Taxonomy" id="3153654"/>
    <lineage>
        <taxon>Bacteria</taxon>
        <taxon>Bacillati</taxon>
        <taxon>Cyanobacteriota</taxon>
        <taxon>Cyanophyceae</taxon>
        <taxon>Oscillatoriophycideae</taxon>
        <taxon>Aerosakkonematales</taxon>
        <taxon>Aerosakkonemataceae</taxon>
        <taxon>Floridanema</taxon>
        <taxon>Floridanema aerugineum</taxon>
    </lineage>
</organism>
<evidence type="ECO:0000259" key="2">
    <source>
        <dbReference type="SMART" id="SM00093"/>
    </source>
</evidence>
<dbReference type="InterPro" id="IPR023795">
    <property type="entry name" value="Serpin_CS"/>
</dbReference>
<evidence type="ECO:0000313" key="3">
    <source>
        <dbReference type="EMBL" id="MFB2876593.1"/>
    </source>
</evidence>
<gene>
    <name evidence="3" type="ORF">ACE1CC_06850</name>
</gene>
<dbReference type="EMBL" id="JBHFNQ010000054">
    <property type="protein sequence ID" value="MFB2876593.1"/>
    <property type="molecule type" value="Genomic_DNA"/>
</dbReference>
<feature type="domain" description="Serpin" evidence="2">
    <location>
        <begin position="62"/>
        <end position="420"/>
    </location>
</feature>
<comment type="caution">
    <text evidence="3">The sequence shown here is derived from an EMBL/GenBank/DDBJ whole genome shotgun (WGS) entry which is preliminary data.</text>
</comment>
<accession>A0ABV4X1D7</accession>
<comment type="similarity">
    <text evidence="1">Belongs to the serpin family.</text>
</comment>
<dbReference type="PANTHER" id="PTHR11461">
    <property type="entry name" value="SERINE PROTEASE INHIBITOR, SERPIN"/>
    <property type="match status" value="1"/>
</dbReference>
<name>A0ABV4X1D7_9CYAN</name>
<evidence type="ECO:0000313" key="4">
    <source>
        <dbReference type="Proteomes" id="UP001576774"/>
    </source>
</evidence>
<evidence type="ECO:0000256" key="1">
    <source>
        <dbReference type="RuleBase" id="RU000411"/>
    </source>
</evidence>
<dbReference type="PROSITE" id="PS00284">
    <property type="entry name" value="SERPIN"/>
    <property type="match status" value="1"/>
</dbReference>
<proteinExistence type="inferred from homology"/>
<dbReference type="CDD" id="cd19588">
    <property type="entry name" value="serpin_miropin-like"/>
    <property type="match status" value="1"/>
</dbReference>
<dbReference type="Proteomes" id="UP001576774">
    <property type="component" value="Unassembled WGS sequence"/>
</dbReference>
<dbReference type="Gene3D" id="2.30.39.10">
    <property type="entry name" value="Alpha-1-antitrypsin, domain 1"/>
    <property type="match status" value="1"/>
</dbReference>
<keyword evidence="4" id="KW-1185">Reference proteome</keyword>
<dbReference type="PANTHER" id="PTHR11461:SF211">
    <property type="entry name" value="GH10112P-RELATED"/>
    <property type="match status" value="1"/>
</dbReference>
<dbReference type="InterPro" id="IPR023796">
    <property type="entry name" value="Serpin_dom"/>
</dbReference>
<dbReference type="RefSeq" id="WP_413269719.1">
    <property type="nucleotide sequence ID" value="NZ_JBHFNQ010000054.1"/>
</dbReference>
<dbReference type="InterPro" id="IPR042185">
    <property type="entry name" value="Serpin_sf_2"/>
</dbReference>
<reference evidence="3 4" key="1">
    <citation type="submission" date="2024-09" db="EMBL/GenBank/DDBJ databases">
        <title>Floridaenema gen nov. (Aerosakkonemataceae, Aerosakkonematales ord. nov., Cyanobacteria) from benthic tropical and subtropical fresh waters, with the description of four new species.</title>
        <authorList>
            <person name="Moretto J.A."/>
            <person name="Berthold D.E."/>
            <person name="Lefler F.W."/>
            <person name="Huang I.-S."/>
            <person name="Laughinghouse H. IV."/>
        </authorList>
    </citation>
    <scope>NUCLEOTIDE SEQUENCE [LARGE SCALE GENOMIC DNA]</scope>
    <source>
        <strain evidence="3 4">BLCC-F46</strain>
    </source>
</reference>